<protein>
    <submittedName>
        <fullName evidence="6">Flagellar protein FliS</fullName>
    </submittedName>
</protein>
<dbReference type="Proteomes" id="UP000462760">
    <property type="component" value="Unassembled WGS sequence"/>
</dbReference>
<evidence type="ECO:0000256" key="3">
    <source>
        <dbReference type="ARBA" id="ARBA00022490"/>
    </source>
</evidence>
<keyword evidence="4" id="KW-1005">Bacterial flagellum biogenesis</keyword>
<dbReference type="AlphaFoldDB" id="A0A844FHT7"/>
<sequence length="146" mass="16707">MLNKEEIEKRILSTNEAGLVTILYEAIIDNFEDSIVAIDEKDYNELNYINNNSRDILAELLSTLQGNSEIAKNLKEIYIYINKLLTMGESNKDRTYFEKAIKITMPLKEGFSELEKNIDPKIVTGLTYGKSNLAEYQLKGNKDFKG</sequence>
<dbReference type="RefSeq" id="WP_154484184.1">
    <property type="nucleotide sequence ID" value="NZ_JAHLOA010000020.1"/>
</dbReference>
<keyword evidence="6" id="KW-0966">Cell projection</keyword>
<dbReference type="Gene3D" id="1.20.120.340">
    <property type="entry name" value="Flagellar protein FliS"/>
    <property type="match status" value="1"/>
</dbReference>
<dbReference type="GO" id="GO:0005829">
    <property type="term" value="C:cytosol"/>
    <property type="evidence" value="ECO:0007669"/>
    <property type="project" value="UniProtKB-SubCell"/>
</dbReference>
<keyword evidence="6" id="KW-0969">Cilium</keyword>
<reference evidence="6 7" key="1">
    <citation type="submission" date="2019-08" db="EMBL/GenBank/DDBJ databases">
        <title>In-depth cultivation of the pig gut microbiome towards novel bacterial diversity and tailored functional studies.</title>
        <authorList>
            <person name="Wylensek D."/>
            <person name="Hitch T.C.A."/>
            <person name="Clavel T."/>
        </authorList>
    </citation>
    <scope>NUCLEOTIDE SEQUENCE [LARGE SCALE GENOMIC DNA]</scope>
    <source>
        <strain evidence="6 7">Med78-601-WT-4W-RMD-3</strain>
    </source>
</reference>
<gene>
    <name evidence="6" type="ORF">FYJ27_07135</name>
</gene>
<dbReference type="CDD" id="cd16098">
    <property type="entry name" value="FliS"/>
    <property type="match status" value="1"/>
</dbReference>
<keyword evidence="5" id="KW-0143">Chaperone</keyword>
<dbReference type="GO" id="GO:0071973">
    <property type="term" value="P:bacterial-type flagellum-dependent cell motility"/>
    <property type="evidence" value="ECO:0007669"/>
    <property type="project" value="TreeGrafter"/>
</dbReference>
<accession>A0A844FHT7</accession>
<comment type="subcellular location">
    <subcellularLocation>
        <location evidence="1">Cytoplasm</location>
        <location evidence="1">Cytosol</location>
    </subcellularLocation>
</comment>
<proteinExistence type="inferred from homology"/>
<dbReference type="InterPro" id="IPR036584">
    <property type="entry name" value="FliS_sf"/>
</dbReference>
<dbReference type="OrthoDB" id="1767099at2"/>
<organism evidence="6 7">
    <name type="scientific">Anaerosalibacter bizertensis</name>
    <dbReference type="NCBI Taxonomy" id="932217"/>
    <lineage>
        <taxon>Bacteria</taxon>
        <taxon>Bacillati</taxon>
        <taxon>Bacillota</taxon>
        <taxon>Tissierellia</taxon>
        <taxon>Tissierellales</taxon>
        <taxon>Sporanaerobacteraceae</taxon>
        <taxon>Anaerosalibacter</taxon>
    </lineage>
</organism>
<evidence type="ECO:0000256" key="1">
    <source>
        <dbReference type="ARBA" id="ARBA00004514"/>
    </source>
</evidence>
<keyword evidence="6" id="KW-0282">Flagellum</keyword>
<keyword evidence="3" id="KW-0963">Cytoplasm</keyword>
<evidence type="ECO:0000313" key="7">
    <source>
        <dbReference type="Proteomes" id="UP000462760"/>
    </source>
</evidence>
<dbReference type="Pfam" id="PF02561">
    <property type="entry name" value="FliS"/>
    <property type="match status" value="1"/>
</dbReference>
<comment type="caution">
    <text evidence="6">The sequence shown here is derived from an EMBL/GenBank/DDBJ whole genome shotgun (WGS) entry which is preliminary data.</text>
</comment>
<dbReference type="PANTHER" id="PTHR34773:SF1">
    <property type="entry name" value="FLAGELLAR SECRETION CHAPERONE FLIS"/>
    <property type="match status" value="1"/>
</dbReference>
<evidence type="ECO:0000256" key="5">
    <source>
        <dbReference type="ARBA" id="ARBA00023186"/>
    </source>
</evidence>
<dbReference type="SUPFAM" id="SSF101116">
    <property type="entry name" value="Flagellar export chaperone FliS"/>
    <property type="match status" value="1"/>
</dbReference>
<name>A0A844FHT7_9FIRM</name>
<comment type="similarity">
    <text evidence="2">Belongs to the FliS family.</text>
</comment>
<dbReference type="PANTHER" id="PTHR34773">
    <property type="entry name" value="FLAGELLAR SECRETION CHAPERONE FLIS"/>
    <property type="match status" value="1"/>
</dbReference>
<evidence type="ECO:0000256" key="2">
    <source>
        <dbReference type="ARBA" id="ARBA00008787"/>
    </source>
</evidence>
<evidence type="ECO:0000313" key="6">
    <source>
        <dbReference type="EMBL" id="MSS43502.1"/>
    </source>
</evidence>
<dbReference type="GO" id="GO:0044780">
    <property type="term" value="P:bacterial-type flagellum assembly"/>
    <property type="evidence" value="ECO:0007669"/>
    <property type="project" value="InterPro"/>
</dbReference>
<dbReference type="EMBL" id="VULR01000008">
    <property type="protein sequence ID" value="MSS43502.1"/>
    <property type="molecule type" value="Genomic_DNA"/>
</dbReference>
<evidence type="ECO:0000256" key="4">
    <source>
        <dbReference type="ARBA" id="ARBA00022795"/>
    </source>
</evidence>
<dbReference type="InterPro" id="IPR003713">
    <property type="entry name" value="FliS"/>
</dbReference>